<dbReference type="RefSeq" id="WP_136411096.1">
    <property type="nucleotide sequence ID" value="NZ_CP039393.1"/>
</dbReference>
<reference evidence="1 2" key="1">
    <citation type="submission" date="2019-02" db="EMBL/GenBank/DDBJ databases">
        <title>Isolation and identification of novel species under the genus Muribaculum.</title>
        <authorList>
            <person name="Miyake S."/>
            <person name="Ding Y."/>
            <person name="Low A."/>
            <person name="Soh M."/>
            <person name="Seedorf H."/>
        </authorList>
    </citation>
    <scope>NUCLEOTIDE SEQUENCE [LARGE SCALE GENOMIC DNA]</scope>
    <source>
        <strain evidence="1 2">TLL-A4</strain>
    </source>
</reference>
<gene>
    <name evidence="1" type="ORF">E7746_13115</name>
</gene>
<keyword evidence="2" id="KW-1185">Reference proteome</keyword>
<evidence type="ECO:0000313" key="1">
    <source>
        <dbReference type="EMBL" id="QCD36751.1"/>
    </source>
</evidence>
<dbReference type="AlphaFoldDB" id="A0A4P7VR01"/>
<sequence length="165" mass="19593">MMSDNDVEILGLIAKKYAQRCGHKYGHHIYMIQIVRRHLTSKLDLEASVELLAITYSLSRISEQEFREALTCWYEKWRGFLSEKSVGVDGRMHFTHPRPRAAYRSLKFYLPYLWTFEHYPELCIPNTNAAIESLNQRLKTLLRNHSGISSQRRMKLLEEYIARHY</sequence>
<evidence type="ECO:0000313" key="2">
    <source>
        <dbReference type="Proteomes" id="UP000297031"/>
    </source>
</evidence>
<accession>A0A4P7VR01</accession>
<dbReference type="KEGG" id="mgod:E7746_13115"/>
<dbReference type="OrthoDB" id="834313at2"/>
<dbReference type="EMBL" id="CP039393">
    <property type="protein sequence ID" value="QCD36751.1"/>
    <property type="molecule type" value="Genomic_DNA"/>
</dbReference>
<dbReference type="Proteomes" id="UP000297031">
    <property type="component" value="Chromosome"/>
</dbReference>
<protein>
    <submittedName>
        <fullName evidence="1">Transposase</fullName>
    </submittedName>
</protein>
<name>A0A4P7VR01_9BACT</name>
<organism evidence="1 2">
    <name type="scientific">Muribaculum gordoncarteri</name>
    <dbReference type="NCBI Taxonomy" id="2530390"/>
    <lineage>
        <taxon>Bacteria</taxon>
        <taxon>Pseudomonadati</taxon>
        <taxon>Bacteroidota</taxon>
        <taxon>Bacteroidia</taxon>
        <taxon>Bacteroidales</taxon>
        <taxon>Muribaculaceae</taxon>
        <taxon>Muribaculum</taxon>
    </lineage>
</organism>
<proteinExistence type="predicted"/>